<proteinExistence type="predicted"/>
<dbReference type="InterPro" id="IPR021333">
    <property type="entry name" value="DUF2946"/>
</dbReference>
<feature type="region of interest" description="Disordered" evidence="1">
    <location>
        <begin position="111"/>
        <end position="131"/>
    </location>
</feature>
<evidence type="ECO:0000313" key="3">
    <source>
        <dbReference type="Proteomes" id="UP000249842"/>
    </source>
</evidence>
<dbReference type="Pfam" id="PF11162">
    <property type="entry name" value="DUF2946"/>
    <property type="match status" value="1"/>
</dbReference>
<reference evidence="3" key="1">
    <citation type="submission" date="2018-05" db="EMBL/GenBank/DDBJ databases">
        <authorList>
            <person name="Li X."/>
        </authorList>
    </citation>
    <scope>NUCLEOTIDE SEQUENCE [LARGE SCALE GENOMIC DNA]</scope>
    <source>
        <strain evidence="3">HKS-05</strain>
    </source>
</reference>
<dbReference type="EMBL" id="QFYP01000001">
    <property type="protein sequence ID" value="RAK59838.1"/>
    <property type="molecule type" value="Genomic_DNA"/>
</dbReference>
<keyword evidence="3" id="KW-1185">Reference proteome</keyword>
<comment type="caution">
    <text evidence="2">The sequence shown here is derived from an EMBL/GenBank/DDBJ whole genome shotgun (WGS) entry which is preliminary data.</text>
</comment>
<accession>A0A328B496</accession>
<sequence>MRPGGKQHSGWSGRAPAAALLAVFALLIQALLPAAAMAAQSRSSGETIVICTQMGVQTIKVGEDGKTQKGFAGLPCQDCLGAATAALPAPEPIALPVAYVVAQVEHTTPIRARPQIARAPPRPPGQGPPTA</sequence>
<dbReference type="Proteomes" id="UP000249842">
    <property type="component" value="Unassembled WGS sequence"/>
</dbReference>
<protein>
    <submittedName>
        <fullName evidence="2">DUF2946 domain-containing protein</fullName>
    </submittedName>
</protein>
<dbReference type="OrthoDB" id="7192787at2"/>
<dbReference type="AlphaFoldDB" id="A0A328B496"/>
<name>A0A328B496_9CAUL</name>
<feature type="compositionally biased region" description="Pro residues" evidence="1">
    <location>
        <begin position="120"/>
        <end position="131"/>
    </location>
</feature>
<evidence type="ECO:0000256" key="1">
    <source>
        <dbReference type="SAM" id="MobiDB-lite"/>
    </source>
</evidence>
<gene>
    <name evidence="2" type="ORF">DJ021_08480</name>
</gene>
<organism evidence="2 3">
    <name type="scientific">Phenylobacterium hankyongense</name>
    <dbReference type="NCBI Taxonomy" id="1813876"/>
    <lineage>
        <taxon>Bacteria</taxon>
        <taxon>Pseudomonadati</taxon>
        <taxon>Pseudomonadota</taxon>
        <taxon>Alphaproteobacteria</taxon>
        <taxon>Caulobacterales</taxon>
        <taxon>Caulobacteraceae</taxon>
        <taxon>Phenylobacterium</taxon>
    </lineage>
</organism>
<dbReference type="RefSeq" id="WP_111457131.1">
    <property type="nucleotide sequence ID" value="NZ_QFYP01000001.1"/>
</dbReference>
<evidence type="ECO:0000313" key="2">
    <source>
        <dbReference type="EMBL" id="RAK59838.1"/>
    </source>
</evidence>